<dbReference type="SUPFAM" id="SSF52540">
    <property type="entry name" value="P-loop containing nucleoside triphosphate hydrolases"/>
    <property type="match status" value="1"/>
</dbReference>
<name>A0A837J409_9BACT</name>
<dbReference type="Proteomes" id="UP000035526">
    <property type="component" value="Unassembled WGS sequence"/>
</dbReference>
<evidence type="ECO:0000313" key="4">
    <source>
        <dbReference type="Proteomes" id="UP000035526"/>
    </source>
</evidence>
<dbReference type="InterPro" id="IPR049050">
    <property type="entry name" value="nSTAND3"/>
</dbReference>
<dbReference type="Pfam" id="PF20720">
    <property type="entry name" value="nSTAND3"/>
    <property type="match status" value="1"/>
</dbReference>
<dbReference type="InterPro" id="IPR027417">
    <property type="entry name" value="P-loop_NTPase"/>
</dbReference>
<evidence type="ECO:0000259" key="1">
    <source>
        <dbReference type="Pfam" id="PF04471"/>
    </source>
</evidence>
<dbReference type="GO" id="GO:0009307">
    <property type="term" value="P:DNA restriction-modification system"/>
    <property type="evidence" value="ECO:0007669"/>
    <property type="project" value="InterPro"/>
</dbReference>
<proteinExistence type="predicted"/>
<dbReference type="Pfam" id="PF04471">
    <property type="entry name" value="Mrr_cat"/>
    <property type="match status" value="1"/>
</dbReference>
<reference evidence="3 4" key="1">
    <citation type="submission" date="2014-01" db="EMBL/GenBank/DDBJ databases">
        <title>Development of a Comparative Genomic Fingerprinting Assay for High Resolution Genotyping of Arcobacter butzleri.</title>
        <authorList>
            <person name="Webb A.L."/>
            <person name="Inglis G.D."/>
            <person name="Kruczkiewicz P."/>
            <person name="Selinger L.B."/>
            <person name="Taboada E.N."/>
        </authorList>
    </citation>
    <scope>NUCLEOTIDE SEQUENCE [LARGE SCALE GENOMIC DNA]</scope>
    <source>
        <strain evidence="3 4">L351</strain>
    </source>
</reference>
<organism evidence="3 4">
    <name type="scientific">Aliarcobacter butzleri L351</name>
    <dbReference type="NCBI Taxonomy" id="1447259"/>
    <lineage>
        <taxon>Bacteria</taxon>
        <taxon>Pseudomonadati</taxon>
        <taxon>Campylobacterota</taxon>
        <taxon>Epsilonproteobacteria</taxon>
        <taxon>Campylobacterales</taxon>
        <taxon>Arcobacteraceae</taxon>
        <taxon>Aliarcobacter</taxon>
    </lineage>
</organism>
<dbReference type="InterPro" id="IPR007560">
    <property type="entry name" value="Restrct_endonuc_IV_Mrr"/>
</dbReference>
<dbReference type="Gene3D" id="3.40.1350.10">
    <property type="match status" value="1"/>
</dbReference>
<dbReference type="InterPro" id="IPR011335">
    <property type="entry name" value="Restrct_endonuc-II-like"/>
</dbReference>
<dbReference type="GO" id="GO:0003677">
    <property type="term" value="F:DNA binding"/>
    <property type="evidence" value="ECO:0007669"/>
    <property type="project" value="InterPro"/>
</dbReference>
<protein>
    <recommendedName>
        <fullName evidence="5">Restriction endonuclease type IV Mrr domain-containing protein</fullName>
    </recommendedName>
</protein>
<evidence type="ECO:0008006" key="5">
    <source>
        <dbReference type="Google" id="ProtNLM"/>
    </source>
</evidence>
<dbReference type="AlphaFoldDB" id="A0A837J409"/>
<dbReference type="InterPro" id="IPR011856">
    <property type="entry name" value="tRNA_endonuc-like_dom_sf"/>
</dbReference>
<dbReference type="GO" id="GO:0004519">
    <property type="term" value="F:endonuclease activity"/>
    <property type="evidence" value="ECO:0007669"/>
    <property type="project" value="InterPro"/>
</dbReference>
<feature type="domain" description="Novel STAND NTPase 3" evidence="2">
    <location>
        <begin position="174"/>
        <end position="330"/>
    </location>
</feature>
<dbReference type="EMBL" id="JAIS01000088">
    <property type="protein sequence ID" value="KLE00228.1"/>
    <property type="molecule type" value="Genomic_DNA"/>
</dbReference>
<evidence type="ECO:0000313" key="3">
    <source>
        <dbReference type="EMBL" id="KLE00228.1"/>
    </source>
</evidence>
<accession>A0A837J409</accession>
<sequence length="765" mass="90358">MSKNYDFKNLSPIDFEELCRDLLQKELCITFESFTEGKDGGIDFRYSNGTELIILQCKRFTKENFSSLETELKKEFSKVKKLNPTRYILMTSFGLTPSNEQAISNIFSPYILSVTDIYGKDDINNLLGKFEDIEKKHYKLWFNSTSVLCHLLHSGSYNRSNNKLEKIQEKLKIYVQNESYNNAIDILNQNNYCIISGVPGIGKTTLADILSFQYIQQQFEFLFISNNISEAWELLKTDTKQLFYFDDFLGRNFLEDRLEKNEDESLISFIEFVKKDKSKKFILTTREYILNQAKDTYKKLDNGDLELAKCTLDLGNYTKLIKAKIFYNHLFYSDLNFEYIDALLKDKTYQTIIEHRNYNPRLIEFITKKNIEQLVHPEIYTTFVIKKFNNPESIWEEAFNKLSISAQCALYELAISSDEILLNELAQAYIKFYKNMAKEFNFSITTSDFNSAIKELDNSFIKISMDDDKQSIISFHNPSIRDFLITLINSDNLIKEMLIDNLIYFNQIFYAFKNENENEKYISYNHKIIIQNDLENKLALKAIELTKDIKTTSIKMTYLHNNKKVMKPNAPNISAQLWMLHNRFSSNDKIQSFIQNTLESLNLKEAFIYSNQDKPSLIALIDKYNIKTKEEIIFELLDYLKESVIEYDEDIECLLYCKDTIIGFDEYYEENKDYFINCIENYVDRVAQSIDKHHDGGDTINILSKFSEIFSCNIHYENLHEIADEMRQYNDDEYDLWREYETEQKFEREAENQYINAIFESLKNN</sequence>
<dbReference type="Gene3D" id="3.40.50.300">
    <property type="entry name" value="P-loop containing nucleotide triphosphate hydrolases"/>
    <property type="match status" value="1"/>
</dbReference>
<evidence type="ECO:0000259" key="2">
    <source>
        <dbReference type="Pfam" id="PF20720"/>
    </source>
</evidence>
<gene>
    <name evidence="3" type="ORF">AF76_08150</name>
</gene>
<dbReference type="RefSeq" id="WP_052944702.1">
    <property type="nucleotide sequence ID" value="NZ_JAIS01000088.1"/>
</dbReference>
<comment type="caution">
    <text evidence="3">The sequence shown here is derived from an EMBL/GenBank/DDBJ whole genome shotgun (WGS) entry which is preliminary data.</text>
</comment>
<feature type="domain" description="Restriction endonuclease type IV Mrr" evidence="1">
    <location>
        <begin position="8"/>
        <end position="98"/>
    </location>
</feature>
<dbReference type="SUPFAM" id="SSF52980">
    <property type="entry name" value="Restriction endonuclease-like"/>
    <property type="match status" value="1"/>
</dbReference>